<dbReference type="EMBL" id="CP038267">
    <property type="protein sequence ID" value="QBR92856.1"/>
    <property type="molecule type" value="Genomic_DNA"/>
</dbReference>
<feature type="chain" id="PRO_5039399927" description="Ig-like domain-containing protein" evidence="1">
    <location>
        <begin position="32"/>
        <end position="280"/>
    </location>
</feature>
<dbReference type="AlphaFoldDB" id="A0A4P7GL90"/>
<dbReference type="PROSITE" id="PS51318">
    <property type="entry name" value="TAT"/>
    <property type="match status" value="1"/>
</dbReference>
<dbReference type="Proteomes" id="UP000294894">
    <property type="component" value="Chromosome"/>
</dbReference>
<reference evidence="2 3" key="1">
    <citation type="submission" date="2019-03" db="EMBL/GenBank/DDBJ databases">
        <title>Three New Species of Nocardioides, Nocardioides euryhalodurans sp. nov., Nocardioides seonyuensis sp. nov. and Nocardioides eburneoflavus sp. nov., Iolated from Soil.</title>
        <authorList>
            <person name="Roh S.G."/>
            <person name="Lee C."/>
            <person name="Kim M.-K."/>
            <person name="Kim S.B."/>
        </authorList>
    </citation>
    <scope>NUCLEOTIDE SEQUENCE [LARGE SCALE GENOMIC DNA]</scope>
    <source>
        <strain evidence="2 3">MMS17-SY117</strain>
    </source>
</reference>
<dbReference type="KEGG" id="noy:EXE57_11640"/>
<gene>
    <name evidence="2" type="ORF">EXE57_11640</name>
</gene>
<name>A0A4P7GL90_9ACTN</name>
<evidence type="ECO:0000313" key="3">
    <source>
        <dbReference type="Proteomes" id="UP000294894"/>
    </source>
</evidence>
<evidence type="ECO:0008006" key="4">
    <source>
        <dbReference type="Google" id="ProtNLM"/>
    </source>
</evidence>
<dbReference type="InterPro" id="IPR006311">
    <property type="entry name" value="TAT_signal"/>
</dbReference>
<keyword evidence="1" id="KW-0732">Signal</keyword>
<proteinExistence type="predicted"/>
<organism evidence="2 3">
    <name type="scientific">Nocardioides euryhalodurans</name>
    <dbReference type="NCBI Taxonomy" id="2518370"/>
    <lineage>
        <taxon>Bacteria</taxon>
        <taxon>Bacillati</taxon>
        <taxon>Actinomycetota</taxon>
        <taxon>Actinomycetes</taxon>
        <taxon>Propionibacteriales</taxon>
        <taxon>Nocardioidaceae</taxon>
        <taxon>Nocardioides</taxon>
    </lineage>
</organism>
<protein>
    <recommendedName>
        <fullName evidence="4">Ig-like domain-containing protein</fullName>
    </recommendedName>
</protein>
<evidence type="ECO:0000313" key="2">
    <source>
        <dbReference type="EMBL" id="QBR92856.1"/>
    </source>
</evidence>
<accession>A0A4P7GL90</accession>
<dbReference type="RefSeq" id="WP_135077689.1">
    <property type="nucleotide sequence ID" value="NZ_CP038267.1"/>
</dbReference>
<keyword evidence="3" id="KW-1185">Reference proteome</keyword>
<sequence>MSVTSSRLRMLASTGAALGVAVWGLAVPAHAVAPPNDTPAGAIEIATVPATIEAGTRQATTDLKRRPCVFGRSIWYRYRPTATATVRMVTIGSSFDTVLAVHSGGAKPRTLLACNDDAAGLASAVRPMLTAGQHYWIAVSSCCGSSRAPGGDLVLRLYEGGSAAAVELTVDRAEAGSVSGRIRLHGTATCATPSVVWSALVASQRIDAQVARGSTELMVRECTTTPTEWTVRVDSETGWAFRPGTVAVDVRAEGDDGFSRDVVEIETSVVVDDGPLRRRS</sequence>
<dbReference type="OrthoDB" id="5241464at2"/>
<evidence type="ECO:0000256" key="1">
    <source>
        <dbReference type="SAM" id="SignalP"/>
    </source>
</evidence>
<feature type="signal peptide" evidence="1">
    <location>
        <begin position="1"/>
        <end position="31"/>
    </location>
</feature>